<dbReference type="Proteomes" id="UP000703720">
    <property type="component" value="Unassembled WGS sequence"/>
</dbReference>
<dbReference type="Pfam" id="PF00459">
    <property type="entry name" value="Inositol_P"/>
    <property type="match status" value="1"/>
</dbReference>
<dbReference type="PROSITE" id="PS00630">
    <property type="entry name" value="IMP_2"/>
    <property type="match status" value="1"/>
</dbReference>
<dbReference type="EC" id="3.1.3.15" evidence="11"/>
<evidence type="ECO:0000256" key="12">
    <source>
        <dbReference type="SAM" id="MobiDB-lite"/>
    </source>
</evidence>
<dbReference type="EMBL" id="JAGIOA010000001">
    <property type="protein sequence ID" value="MBP2378529.1"/>
    <property type="molecule type" value="Genomic_DNA"/>
</dbReference>
<evidence type="ECO:0000256" key="8">
    <source>
        <dbReference type="ARBA" id="ARBA00022842"/>
    </source>
</evidence>
<dbReference type="InterPro" id="IPR011809">
    <property type="entry name" value="His_9_proposed"/>
</dbReference>
<dbReference type="GO" id="GO:0004401">
    <property type="term" value="F:histidinol-phosphatase activity"/>
    <property type="evidence" value="ECO:0007669"/>
    <property type="project" value="UniProtKB-EC"/>
</dbReference>
<feature type="region of interest" description="Disordered" evidence="12">
    <location>
        <begin position="30"/>
        <end position="50"/>
    </location>
</feature>
<keyword evidence="14" id="KW-1185">Reference proteome</keyword>
<evidence type="ECO:0000256" key="6">
    <source>
        <dbReference type="ARBA" id="ARBA00022723"/>
    </source>
</evidence>
<evidence type="ECO:0000256" key="9">
    <source>
        <dbReference type="ARBA" id="ARBA00023102"/>
    </source>
</evidence>
<evidence type="ECO:0000256" key="4">
    <source>
        <dbReference type="ARBA" id="ARBA00009759"/>
    </source>
</evidence>
<evidence type="ECO:0000256" key="2">
    <source>
        <dbReference type="ARBA" id="ARBA00001946"/>
    </source>
</evidence>
<evidence type="ECO:0000256" key="5">
    <source>
        <dbReference type="ARBA" id="ARBA00022605"/>
    </source>
</evidence>
<evidence type="ECO:0000313" key="13">
    <source>
        <dbReference type="EMBL" id="MBP2378529.1"/>
    </source>
</evidence>
<dbReference type="NCBIfam" id="TIGR02067">
    <property type="entry name" value="his_9_HisN"/>
    <property type="match status" value="1"/>
</dbReference>
<dbReference type="PANTHER" id="PTHR20854:SF4">
    <property type="entry name" value="INOSITOL-1-MONOPHOSPHATASE-RELATED"/>
    <property type="match status" value="1"/>
</dbReference>
<keyword evidence="8" id="KW-0460">Magnesium</keyword>
<evidence type="ECO:0000256" key="10">
    <source>
        <dbReference type="ARBA" id="ARBA00049158"/>
    </source>
</evidence>
<comment type="cofactor">
    <cofactor evidence="2">
        <name>Mg(2+)</name>
        <dbReference type="ChEBI" id="CHEBI:18420"/>
    </cofactor>
</comment>
<comment type="pathway">
    <text evidence="3">Amino-acid biosynthesis; L-histidine biosynthesis; L-histidine from 5-phospho-alpha-D-ribose 1-diphosphate: step 8/9.</text>
</comment>
<accession>A0ABS4WQN4</accession>
<comment type="catalytic activity">
    <reaction evidence="1">
        <text>a myo-inositol phosphate + H2O = myo-inositol + phosphate</text>
        <dbReference type="Rhea" id="RHEA:24056"/>
        <dbReference type="ChEBI" id="CHEBI:15377"/>
        <dbReference type="ChEBI" id="CHEBI:17268"/>
        <dbReference type="ChEBI" id="CHEBI:43474"/>
        <dbReference type="ChEBI" id="CHEBI:84139"/>
        <dbReference type="EC" id="3.1.3.25"/>
    </reaction>
</comment>
<feature type="compositionally biased region" description="Basic and acidic residues" evidence="12">
    <location>
        <begin position="39"/>
        <end position="50"/>
    </location>
</feature>
<comment type="caution">
    <text evidence="13">The sequence shown here is derived from an EMBL/GenBank/DDBJ whole genome shotgun (WGS) entry which is preliminary data.</text>
</comment>
<dbReference type="Gene3D" id="3.30.540.10">
    <property type="entry name" value="Fructose-1,6-Bisphosphatase, subunit A, domain 1"/>
    <property type="match status" value="1"/>
</dbReference>
<organism evidence="13 14">
    <name type="scientific">Microbacterium phyllosphaerae</name>
    <dbReference type="NCBI Taxonomy" id="124798"/>
    <lineage>
        <taxon>Bacteria</taxon>
        <taxon>Bacillati</taxon>
        <taxon>Actinomycetota</taxon>
        <taxon>Actinomycetes</taxon>
        <taxon>Micrococcales</taxon>
        <taxon>Microbacteriaceae</taxon>
        <taxon>Microbacterium</taxon>
    </lineage>
</organism>
<keyword evidence="9" id="KW-0368">Histidine biosynthesis</keyword>
<name>A0ABS4WQN4_9MICO</name>
<comment type="catalytic activity">
    <reaction evidence="10">
        <text>L-histidinol phosphate + H2O = L-histidinol + phosphate</text>
        <dbReference type="Rhea" id="RHEA:14465"/>
        <dbReference type="ChEBI" id="CHEBI:15377"/>
        <dbReference type="ChEBI" id="CHEBI:43474"/>
        <dbReference type="ChEBI" id="CHEBI:57699"/>
        <dbReference type="ChEBI" id="CHEBI:57980"/>
        <dbReference type="EC" id="3.1.3.15"/>
    </reaction>
</comment>
<sequence length="265" mass="28514">MTASPSAEELARDLELALRLADAADAQSLPRFDSPDLEVSTKADHSHVTDADLATERAIREILASERPDDGISGEEFGAQGSTHRQWIIDPIDGTANFLRGVPLWGTMIALAIDGVPQVGVVSMPALGRRWWAAAGAGAWTATDAEPRRIRASAVSSLDDASVSFQSITQWAESGHLEQLLKLADRVWRDRAYGDIYAYMLLAEGRIDMVAEFGVKEYDVAAAVPIVREAGGRFTGFDGTETISDRSTLASNGVLHSALLELLHG</sequence>
<evidence type="ECO:0000256" key="3">
    <source>
        <dbReference type="ARBA" id="ARBA00004970"/>
    </source>
</evidence>
<dbReference type="PROSITE" id="PS00629">
    <property type="entry name" value="IMP_1"/>
    <property type="match status" value="1"/>
</dbReference>
<dbReference type="RefSeq" id="WP_210097741.1">
    <property type="nucleotide sequence ID" value="NZ_BAAAIO010000001.1"/>
</dbReference>
<dbReference type="Gene3D" id="3.40.190.80">
    <property type="match status" value="1"/>
</dbReference>
<evidence type="ECO:0000256" key="1">
    <source>
        <dbReference type="ARBA" id="ARBA00001033"/>
    </source>
</evidence>
<keyword evidence="5" id="KW-0028">Amino-acid biosynthesis</keyword>
<evidence type="ECO:0000313" key="14">
    <source>
        <dbReference type="Proteomes" id="UP000703720"/>
    </source>
</evidence>
<proteinExistence type="inferred from homology"/>
<evidence type="ECO:0000256" key="7">
    <source>
        <dbReference type="ARBA" id="ARBA00022801"/>
    </source>
</evidence>
<evidence type="ECO:0000256" key="11">
    <source>
        <dbReference type="NCBIfam" id="TIGR02067"/>
    </source>
</evidence>
<dbReference type="InterPro" id="IPR020583">
    <property type="entry name" value="Inositol_monoP_metal-BS"/>
</dbReference>
<dbReference type="InterPro" id="IPR000760">
    <property type="entry name" value="Inositol_monophosphatase-like"/>
</dbReference>
<dbReference type="SUPFAM" id="SSF56655">
    <property type="entry name" value="Carbohydrate phosphatase"/>
    <property type="match status" value="1"/>
</dbReference>
<protein>
    <recommendedName>
        <fullName evidence="11">Histidinol-phosphatase</fullName>
        <ecNumber evidence="11">3.1.3.15</ecNumber>
    </recommendedName>
</protein>
<keyword evidence="6" id="KW-0479">Metal-binding</keyword>
<dbReference type="PRINTS" id="PR00377">
    <property type="entry name" value="IMPHPHTASES"/>
</dbReference>
<gene>
    <name evidence="13" type="ORF">JOF42_002024</name>
</gene>
<comment type="similarity">
    <text evidence="4">Belongs to the inositol monophosphatase superfamily.</text>
</comment>
<keyword evidence="7 13" id="KW-0378">Hydrolase</keyword>
<reference evidence="13 14" key="1">
    <citation type="submission" date="2021-03" db="EMBL/GenBank/DDBJ databases">
        <title>Sequencing the genomes of 1000 actinobacteria strains.</title>
        <authorList>
            <person name="Klenk H.-P."/>
        </authorList>
    </citation>
    <scope>NUCLEOTIDE SEQUENCE [LARGE SCALE GENOMIC DNA]</scope>
    <source>
        <strain evidence="13 14">DSM 13468</strain>
    </source>
</reference>
<dbReference type="PANTHER" id="PTHR20854">
    <property type="entry name" value="INOSITOL MONOPHOSPHATASE"/>
    <property type="match status" value="1"/>
</dbReference>
<dbReference type="InterPro" id="IPR020550">
    <property type="entry name" value="Inositol_monophosphatase_CS"/>
</dbReference>